<comment type="caution">
    <text evidence="4">The sequence shown here is derived from an EMBL/GenBank/DDBJ whole genome shotgun (WGS) entry which is preliminary data.</text>
</comment>
<dbReference type="Proteomes" id="UP000663889">
    <property type="component" value="Unassembled WGS sequence"/>
</dbReference>
<dbReference type="PANTHER" id="PTHR37162:SF1">
    <property type="entry name" value="BED-TYPE DOMAIN-CONTAINING PROTEIN"/>
    <property type="match status" value="1"/>
</dbReference>
<accession>A0A819YWK2</accession>
<feature type="region of interest" description="Disordered" evidence="2">
    <location>
        <begin position="78"/>
        <end position="100"/>
    </location>
</feature>
<name>A0A819YWK2_9BILA</name>
<evidence type="ECO:0000256" key="2">
    <source>
        <dbReference type="SAM" id="MobiDB-lite"/>
    </source>
</evidence>
<evidence type="ECO:0000313" key="5">
    <source>
        <dbReference type="Proteomes" id="UP000663874"/>
    </source>
</evidence>
<dbReference type="Proteomes" id="UP000663874">
    <property type="component" value="Unassembled WGS sequence"/>
</dbReference>
<proteinExistence type="predicted"/>
<dbReference type="EMBL" id="CAJOBE010012760">
    <property type="protein sequence ID" value="CAF4154758.1"/>
    <property type="molecule type" value="Genomic_DNA"/>
</dbReference>
<sequence>MPYDTSFSTKWLQKTDSTGKPCSIWLRPGKEKTAFICTVCNIELSCANGGWTNVKNHAERPKHMQRLKDVMESHQLISSTTSVPSTNTNSTEKQSSLTDSSISTNKRSFVILNNNTDRALTHDEKVSRAECYWAMATAHLGFSYASSKNIPELFTSMFPDSKIAADYAMKDRKLSYMISHGTGHYFVRELVKDVNKAPSYSLLFDETTIVGVRKQLDLHIRYWSESKQCVVTRYWKSIMLGHATADIISRHILDSLKCPSVLIGRDNPNVNKAVETMIDKELRSEREKKTGRAPANGLVSIGSCPLHVIHNAFKHGFTQNEWQVEDILYEFWFFFSRSSARREDYLSVVESIGDGVGRFMKRFVITRWIEVGPVIERVIDQWPILKEYFLVYLPKINKNIINNDRWKRIKNQLDQQQTLVHFQFVLYVYRHIFSKPLTWLQQSEPLVHMLFEECSDLFRNVLISFIKDDLIMNKTVKQLFSITLDSQANQKPDSKLEIGETTRNELKEMSTNDKATFFNDVRLIYLTIAQELKRTLPLNNEFLRHVRFIHPFLRQHESTRNSMMIVARELPHLLSDDDLDQLSAERRLYENETIPNECVKDAHSRYHADQEKMQRLINEKEEAESAAKLLKDRELLLIEKEQKLIDERNVLQRELDNASKMLDEGNSRLEAAVTTKNFGDIEVAQLLIGGANKKLDALKTQLNDNSEQMNQLRKKVKK</sequence>
<dbReference type="EMBL" id="CAJNOU010007292">
    <property type="protein sequence ID" value="CAF1522339.1"/>
    <property type="molecule type" value="Genomic_DNA"/>
</dbReference>
<reference evidence="4" key="1">
    <citation type="submission" date="2021-02" db="EMBL/GenBank/DDBJ databases">
        <authorList>
            <person name="Nowell W R."/>
        </authorList>
    </citation>
    <scope>NUCLEOTIDE SEQUENCE</scope>
</reference>
<dbReference type="AlphaFoldDB" id="A0A819YWK2"/>
<gene>
    <name evidence="4" type="ORF">FNK824_LOCUS33875</name>
    <name evidence="3" type="ORF">SEV965_LOCUS37090</name>
</gene>
<evidence type="ECO:0000256" key="1">
    <source>
        <dbReference type="SAM" id="Coils"/>
    </source>
</evidence>
<organism evidence="4 5">
    <name type="scientific">Rotaria sordida</name>
    <dbReference type="NCBI Taxonomy" id="392033"/>
    <lineage>
        <taxon>Eukaryota</taxon>
        <taxon>Metazoa</taxon>
        <taxon>Spiralia</taxon>
        <taxon>Gnathifera</taxon>
        <taxon>Rotifera</taxon>
        <taxon>Eurotatoria</taxon>
        <taxon>Bdelloidea</taxon>
        <taxon>Philodinida</taxon>
        <taxon>Philodinidae</taxon>
        <taxon>Rotaria</taxon>
    </lineage>
</organism>
<dbReference type="PANTHER" id="PTHR37162">
    <property type="entry name" value="HAT FAMILY DIMERISATION DOMAINCONTAINING PROTEIN-RELATED"/>
    <property type="match status" value="1"/>
</dbReference>
<feature type="coiled-coil region" evidence="1">
    <location>
        <begin position="606"/>
        <end position="668"/>
    </location>
</feature>
<keyword evidence="1" id="KW-0175">Coiled coil</keyword>
<protein>
    <submittedName>
        <fullName evidence="4">Uncharacterized protein</fullName>
    </submittedName>
</protein>
<feature type="compositionally biased region" description="Low complexity" evidence="2">
    <location>
        <begin position="78"/>
        <end position="91"/>
    </location>
</feature>
<evidence type="ECO:0000313" key="4">
    <source>
        <dbReference type="EMBL" id="CAF4154758.1"/>
    </source>
</evidence>
<evidence type="ECO:0000313" key="3">
    <source>
        <dbReference type="EMBL" id="CAF1522339.1"/>
    </source>
</evidence>